<name>A0A6C0KS14_9ZZZZ</name>
<feature type="transmembrane region" description="Helical" evidence="1">
    <location>
        <begin position="74"/>
        <end position="99"/>
    </location>
</feature>
<protein>
    <submittedName>
        <fullName evidence="2">Uncharacterized protein</fullName>
    </submittedName>
</protein>
<feature type="transmembrane region" description="Helical" evidence="1">
    <location>
        <begin position="6"/>
        <end position="29"/>
    </location>
</feature>
<feature type="transmembrane region" description="Helical" evidence="1">
    <location>
        <begin position="41"/>
        <end position="62"/>
    </location>
</feature>
<keyword evidence="1" id="KW-0812">Transmembrane</keyword>
<evidence type="ECO:0000313" key="2">
    <source>
        <dbReference type="EMBL" id="QHU20389.1"/>
    </source>
</evidence>
<sequence>MKNLSFHSLLNAALATDMIVIGLLLAGFLQTPALFSWYQEFSIGAVIVDFLIIVIGILLAYYAYPYVFGKEYNIILFSGLAVAIQVVHDLLFAAFFYQFRPGSNRLVTVMQKYMNENKTKILLADALMILSTIGLERMFSTLSQTGQTILSIVLVYVTPYLVFST</sequence>
<accession>A0A6C0KS14</accession>
<keyword evidence="1" id="KW-1133">Transmembrane helix</keyword>
<organism evidence="2">
    <name type="scientific">viral metagenome</name>
    <dbReference type="NCBI Taxonomy" id="1070528"/>
    <lineage>
        <taxon>unclassified sequences</taxon>
        <taxon>metagenomes</taxon>
        <taxon>organismal metagenomes</taxon>
    </lineage>
</organism>
<dbReference type="AlphaFoldDB" id="A0A6C0KS14"/>
<evidence type="ECO:0000256" key="1">
    <source>
        <dbReference type="SAM" id="Phobius"/>
    </source>
</evidence>
<keyword evidence="1" id="KW-0472">Membrane</keyword>
<reference evidence="2" key="1">
    <citation type="journal article" date="2020" name="Nature">
        <title>Giant virus diversity and host interactions through global metagenomics.</title>
        <authorList>
            <person name="Schulz F."/>
            <person name="Roux S."/>
            <person name="Paez-Espino D."/>
            <person name="Jungbluth S."/>
            <person name="Walsh D.A."/>
            <person name="Denef V.J."/>
            <person name="McMahon K.D."/>
            <person name="Konstantinidis K.T."/>
            <person name="Eloe-Fadrosh E.A."/>
            <person name="Kyrpides N.C."/>
            <person name="Woyke T."/>
        </authorList>
    </citation>
    <scope>NUCLEOTIDE SEQUENCE</scope>
    <source>
        <strain evidence="2">GVMAG-S-3300013093-109</strain>
    </source>
</reference>
<proteinExistence type="predicted"/>
<feature type="transmembrane region" description="Helical" evidence="1">
    <location>
        <begin position="145"/>
        <end position="163"/>
    </location>
</feature>
<dbReference type="EMBL" id="MN740968">
    <property type="protein sequence ID" value="QHU20389.1"/>
    <property type="molecule type" value="Genomic_DNA"/>
</dbReference>